<dbReference type="Proteomes" id="UP001500751">
    <property type="component" value="Unassembled WGS sequence"/>
</dbReference>
<dbReference type="RefSeq" id="WP_344669285.1">
    <property type="nucleotide sequence ID" value="NZ_BAAAQN010000045.1"/>
</dbReference>
<dbReference type="InterPro" id="IPR036388">
    <property type="entry name" value="WH-like_DNA-bd_sf"/>
</dbReference>
<dbReference type="PANTHER" id="PTHR30579">
    <property type="entry name" value="TRANSCRIPTIONAL REGULATOR"/>
    <property type="match status" value="1"/>
</dbReference>
<keyword evidence="7" id="KW-1185">Reference proteome</keyword>
<evidence type="ECO:0000259" key="5">
    <source>
        <dbReference type="PROSITE" id="PS50931"/>
    </source>
</evidence>
<dbReference type="InterPro" id="IPR000847">
    <property type="entry name" value="LysR_HTH_N"/>
</dbReference>
<dbReference type="InterPro" id="IPR036390">
    <property type="entry name" value="WH_DNA-bd_sf"/>
</dbReference>
<reference evidence="6 7" key="1">
    <citation type="journal article" date="2019" name="Int. J. Syst. Evol. Microbiol.">
        <title>The Global Catalogue of Microorganisms (GCM) 10K type strain sequencing project: providing services to taxonomists for standard genome sequencing and annotation.</title>
        <authorList>
            <consortium name="The Broad Institute Genomics Platform"/>
            <consortium name="The Broad Institute Genome Sequencing Center for Infectious Disease"/>
            <person name="Wu L."/>
            <person name="Ma J."/>
        </authorList>
    </citation>
    <scope>NUCLEOTIDE SEQUENCE [LARGE SCALE GENOMIC DNA]</scope>
    <source>
        <strain evidence="6 7">JCM 16014</strain>
    </source>
</reference>
<dbReference type="Gene3D" id="3.40.190.10">
    <property type="entry name" value="Periplasmic binding protein-like II"/>
    <property type="match status" value="2"/>
</dbReference>
<evidence type="ECO:0000256" key="3">
    <source>
        <dbReference type="ARBA" id="ARBA00023125"/>
    </source>
</evidence>
<protein>
    <submittedName>
        <fullName evidence="6">LysR substrate-binding domain-containing protein</fullName>
    </submittedName>
</protein>
<accession>A0ABN2V1D8</accession>
<feature type="domain" description="HTH lysR-type" evidence="5">
    <location>
        <begin position="5"/>
        <end position="62"/>
    </location>
</feature>
<keyword evidence="2" id="KW-0805">Transcription regulation</keyword>
<dbReference type="Pfam" id="PF00126">
    <property type="entry name" value="HTH_1"/>
    <property type="match status" value="1"/>
</dbReference>
<evidence type="ECO:0000313" key="7">
    <source>
        <dbReference type="Proteomes" id="UP001500751"/>
    </source>
</evidence>
<dbReference type="PRINTS" id="PR00039">
    <property type="entry name" value="HTHLYSR"/>
</dbReference>
<dbReference type="EMBL" id="BAAAQN010000045">
    <property type="protein sequence ID" value="GAA2048502.1"/>
    <property type="molecule type" value="Genomic_DNA"/>
</dbReference>
<sequence length="280" mass="30151">MAKDLDTTLLRSFVTAVRAGSISRAAVALGHTQPALSQQLRKLEHTVGRPLLHRSPSGVSPTRAGEELLPYAERILSLSEQALSQAGRALTGHCSIGLLEDLAVSQLPQALADLAGLHPDATLEVLSLSNAEMREAYETHRVQLVLDAVGDLPGPPRWTVRRPLAWAIGEGVDATADPLPVVLFTNPCIWRTSLLQALESADRRWRVTFESNSLIGVLAALRAGLGVTALMPSNLEPSMACRTPDTLPPLPDLELGLTRRPRSEGDALVDAVEMVLRRTI</sequence>
<dbReference type="Pfam" id="PF03466">
    <property type="entry name" value="LysR_substrate"/>
    <property type="match status" value="1"/>
</dbReference>
<keyword evidence="4" id="KW-0804">Transcription</keyword>
<comment type="similarity">
    <text evidence="1">Belongs to the LysR transcriptional regulatory family.</text>
</comment>
<dbReference type="SUPFAM" id="SSF53850">
    <property type="entry name" value="Periplasmic binding protein-like II"/>
    <property type="match status" value="1"/>
</dbReference>
<dbReference type="InterPro" id="IPR050176">
    <property type="entry name" value="LTTR"/>
</dbReference>
<dbReference type="SUPFAM" id="SSF46785">
    <property type="entry name" value="Winged helix' DNA-binding domain"/>
    <property type="match status" value="1"/>
</dbReference>
<evidence type="ECO:0000256" key="2">
    <source>
        <dbReference type="ARBA" id="ARBA00023015"/>
    </source>
</evidence>
<name>A0ABN2V1D8_9ACTN</name>
<keyword evidence="3" id="KW-0238">DNA-binding</keyword>
<gene>
    <name evidence="6" type="ORF">GCM10009839_62630</name>
</gene>
<dbReference type="PANTHER" id="PTHR30579:SF7">
    <property type="entry name" value="HTH-TYPE TRANSCRIPTIONAL REGULATOR LRHA-RELATED"/>
    <property type="match status" value="1"/>
</dbReference>
<evidence type="ECO:0000313" key="6">
    <source>
        <dbReference type="EMBL" id="GAA2048502.1"/>
    </source>
</evidence>
<dbReference type="InterPro" id="IPR005119">
    <property type="entry name" value="LysR_subst-bd"/>
</dbReference>
<proteinExistence type="inferred from homology"/>
<comment type="caution">
    <text evidence="6">The sequence shown here is derived from an EMBL/GenBank/DDBJ whole genome shotgun (WGS) entry which is preliminary data.</text>
</comment>
<evidence type="ECO:0000256" key="1">
    <source>
        <dbReference type="ARBA" id="ARBA00009437"/>
    </source>
</evidence>
<organism evidence="6 7">
    <name type="scientific">Catenulispora yoronensis</name>
    <dbReference type="NCBI Taxonomy" id="450799"/>
    <lineage>
        <taxon>Bacteria</taxon>
        <taxon>Bacillati</taxon>
        <taxon>Actinomycetota</taxon>
        <taxon>Actinomycetes</taxon>
        <taxon>Catenulisporales</taxon>
        <taxon>Catenulisporaceae</taxon>
        <taxon>Catenulispora</taxon>
    </lineage>
</organism>
<dbReference type="PROSITE" id="PS50931">
    <property type="entry name" value="HTH_LYSR"/>
    <property type="match status" value="1"/>
</dbReference>
<dbReference type="Gene3D" id="1.10.10.10">
    <property type="entry name" value="Winged helix-like DNA-binding domain superfamily/Winged helix DNA-binding domain"/>
    <property type="match status" value="1"/>
</dbReference>
<evidence type="ECO:0000256" key="4">
    <source>
        <dbReference type="ARBA" id="ARBA00023163"/>
    </source>
</evidence>